<dbReference type="InterPro" id="IPR036452">
    <property type="entry name" value="Ribo_hydro-like"/>
</dbReference>
<dbReference type="Gramene" id="KXG21975">
    <property type="protein sequence ID" value="KXG21975"/>
    <property type="gene ID" value="SORBI_3009G134200"/>
</dbReference>
<dbReference type="PANTHER" id="PTHR46692:SF1">
    <property type="entry name" value="NUCLEOSIDE HYDROLASE 3-RELATED"/>
    <property type="match status" value="1"/>
</dbReference>
<dbReference type="GO" id="GO:0016799">
    <property type="term" value="F:hydrolase activity, hydrolyzing N-glycosyl compounds"/>
    <property type="evidence" value="ECO:0007669"/>
    <property type="project" value="InterPro"/>
</dbReference>
<keyword evidence="2" id="KW-1185">Reference proteome</keyword>
<sequence>MERWRMEKMLPPARRTTVAFLMALVTTTVVFAAVSGGAAEAAATPHRILVDTDMDTDDLLALLYILKQNRSEFDLKVTNITSVPSLKLVETIPNTPIIYTRRTSFLVPIAKDASRQIFSL</sequence>
<evidence type="ECO:0008006" key="3">
    <source>
        <dbReference type="Google" id="ProtNLM"/>
    </source>
</evidence>
<accession>A0A1B6P8X7</accession>
<evidence type="ECO:0000313" key="1">
    <source>
        <dbReference type="EMBL" id="KXG21975.1"/>
    </source>
</evidence>
<protein>
    <recommendedName>
        <fullName evidence="3">Inosine/uridine-preferring nucleoside hydrolase domain-containing protein</fullName>
    </recommendedName>
</protein>
<dbReference type="Gene3D" id="3.90.245.10">
    <property type="entry name" value="Ribonucleoside hydrolase-like"/>
    <property type="match status" value="1"/>
</dbReference>
<dbReference type="SUPFAM" id="SSF53590">
    <property type="entry name" value="Nucleoside hydrolase"/>
    <property type="match status" value="1"/>
</dbReference>
<dbReference type="EMBL" id="CM000768">
    <property type="protein sequence ID" value="KXG21975.1"/>
    <property type="molecule type" value="Genomic_DNA"/>
</dbReference>
<gene>
    <name evidence="1" type="ORF">SORBI_3009G134200</name>
</gene>
<reference evidence="2" key="2">
    <citation type="journal article" date="2018" name="Plant J.">
        <title>The Sorghum bicolor reference genome: improved assembly, gene annotations, a transcriptome atlas, and signatures of genome organization.</title>
        <authorList>
            <person name="McCormick R.F."/>
            <person name="Truong S.K."/>
            <person name="Sreedasyam A."/>
            <person name="Jenkins J."/>
            <person name="Shu S."/>
            <person name="Sims D."/>
            <person name="Kennedy M."/>
            <person name="Amirebrahimi M."/>
            <person name="Weers B.D."/>
            <person name="McKinley B."/>
            <person name="Mattison A."/>
            <person name="Morishige D.T."/>
            <person name="Grimwood J."/>
            <person name="Schmutz J."/>
            <person name="Mullet J.E."/>
        </authorList>
    </citation>
    <scope>NUCLEOTIDE SEQUENCE [LARGE SCALE GENOMIC DNA]</scope>
    <source>
        <strain evidence="2">cv. BTx623</strain>
    </source>
</reference>
<dbReference type="PANTHER" id="PTHR46692">
    <property type="entry name" value="INOSINE-URIDINE PREFERRING NUCLEOSIDE HYDROLASE FAMILY PROTEIN"/>
    <property type="match status" value="1"/>
</dbReference>
<dbReference type="eggNOG" id="ENOG502SY11">
    <property type="taxonomic scope" value="Eukaryota"/>
</dbReference>
<dbReference type="Proteomes" id="UP000000768">
    <property type="component" value="Chromosome 9"/>
</dbReference>
<evidence type="ECO:0000313" key="2">
    <source>
        <dbReference type="Proteomes" id="UP000000768"/>
    </source>
</evidence>
<dbReference type="STRING" id="4558.A0A1B6P8X7"/>
<name>A0A1B6P8X7_SORBI</name>
<reference evidence="1 2" key="1">
    <citation type="journal article" date="2009" name="Nature">
        <title>The Sorghum bicolor genome and the diversification of grasses.</title>
        <authorList>
            <person name="Paterson A.H."/>
            <person name="Bowers J.E."/>
            <person name="Bruggmann R."/>
            <person name="Dubchak I."/>
            <person name="Grimwood J."/>
            <person name="Gundlach H."/>
            <person name="Haberer G."/>
            <person name="Hellsten U."/>
            <person name="Mitros T."/>
            <person name="Poliakov A."/>
            <person name="Schmutz J."/>
            <person name="Spannagl M."/>
            <person name="Tang H."/>
            <person name="Wang X."/>
            <person name="Wicker T."/>
            <person name="Bharti A.K."/>
            <person name="Chapman J."/>
            <person name="Feltus F.A."/>
            <person name="Gowik U."/>
            <person name="Grigoriev I.V."/>
            <person name="Lyons E."/>
            <person name="Maher C.A."/>
            <person name="Martis M."/>
            <person name="Narechania A."/>
            <person name="Otillar R.P."/>
            <person name="Penning B.W."/>
            <person name="Salamov A.A."/>
            <person name="Wang Y."/>
            <person name="Zhang L."/>
            <person name="Carpita N.C."/>
            <person name="Freeling M."/>
            <person name="Gingle A.R."/>
            <person name="Hash C.T."/>
            <person name="Keller B."/>
            <person name="Klein P."/>
            <person name="Kresovich S."/>
            <person name="McCann M.C."/>
            <person name="Ming R."/>
            <person name="Peterson D.G."/>
            <person name="Mehboob-ur-Rahman"/>
            <person name="Ware D."/>
            <person name="Westhoff P."/>
            <person name="Mayer K.F."/>
            <person name="Messing J."/>
            <person name="Rokhsar D.S."/>
        </authorList>
    </citation>
    <scope>NUCLEOTIDE SEQUENCE [LARGE SCALE GENOMIC DNA]</scope>
    <source>
        <strain evidence="2">cv. BTx623</strain>
    </source>
</reference>
<dbReference type="InParanoid" id="A0A1B6P8X7"/>
<organism evidence="1 2">
    <name type="scientific">Sorghum bicolor</name>
    <name type="common">Sorghum</name>
    <name type="synonym">Sorghum vulgare</name>
    <dbReference type="NCBI Taxonomy" id="4558"/>
    <lineage>
        <taxon>Eukaryota</taxon>
        <taxon>Viridiplantae</taxon>
        <taxon>Streptophyta</taxon>
        <taxon>Embryophyta</taxon>
        <taxon>Tracheophyta</taxon>
        <taxon>Spermatophyta</taxon>
        <taxon>Magnoliopsida</taxon>
        <taxon>Liliopsida</taxon>
        <taxon>Poales</taxon>
        <taxon>Poaceae</taxon>
        <taxon>PACMAD clade</taxon>
        <taxon>Panicoideae</taxon>
        <taxon>Andropogonodae</taxon>
        <taxon>Andropogoneae</taxon>
        <taxon>Sorghinae</taxon>
        <taxon>Sorghum</taxon>
    </lineage>
</organism>
<proteinExistence type="predicted"/>
<dbReference type="AlphaFoldDB" id="A0A1B6P8X7"/>